<organism evidence="13 15">
    <name type="scientific">Priapulus caudatus</name>
    <name type="common">Priapulid worm</name>
    <dbReference type="NCBI Taxonomy" id="37621"/>
    <lineage>
        <taxon>Eukaryota</taxon>
        <taxon>Metazoa</taxon>
        <taxon>Ecdysozoa</taxon>
        <taxon>Scalidophora</taxon>
        <taxon>Priapulida</taxon>
        <taxon>Priapulimorpha</taxon>
        <taxon>Priapulimorphida</taxon>
        <taxon>Priapulidae</taxon>
        <taxon>Priapulus</taxon>
    </lineage>
</organism>
<dbReference type="Proteomes" id="UP000695022">
    <property type="component" value="Unplaced"/>
</dbReference>
<dbReference type="PANTHER" id="PTHR13681">
    <property type="entry name" value="SURVIVAL OF MOTOR NEURON-RELATED-SPLICING FACTOR 30-RELATED"/>
    <property type="match status" value="1"/>
</dbReference>
<protein>
    <recommendedName>
        <fullName evidence="9">Survival of motor neuron-related-splicing factor 30</fullName>
    </recommendedName>
    <alternativeName>
        <fullName evidence="10">Survival motor neuron domain-containing protein 1</fullName>
    </alternativeName>
</protein>
<feature type="compositionally biased region" description="Polar residues" evidence="11">
    <location>
        <begin position="338"/>
        <end position="348"/>
    </location>
</feature>
<dbReference type="CDD" id="cd20413">
    <property type="entry name" value="Tudor_TDRD3"/>
    <property type="match status" value="1"/>
</dbReference>
<comment type="subcellular location">
    <subcellularLocation>
        <location evidence="1">Nucleus speckle</location>
    </subcellularLocation>
    <subcellularLocation>
        <location evidence="2">Nucleus</location>
        <location evidence="2">Cajal body</location>
    </subcellularLocation>
</comment>
<comment type="function">
    <text evidence="8">Involved in spliceosome assembly.</text>
</comment>
<evidence type="ECO:0000256" key="5">
    <source>
        <dbReference type="ARBA" id="ARBA00022728"/>
    </source>
</evidence>
<feature type="domain" description="Tudor" evidence="12">
    <location>
        <begin position="618"/>
        <end position="678"/>
    </location>
</feature>
<dbReference type="Gene3D" id="2.30.30.140">
    <property type="match status" value="1"/>
</dbReference>
<dbReference type="InterPro" id="IPR002999">
    <property type="entry name" value="Tudor"/>
</dbReference>
<dbReference type="SMART" id="SM01161">
    <property type="entry name" value="DUF1767"/>
    <property type="match status" value="1"/>
</dbReference>
<feature type="region of interest" description="Disordered" evidence="11">
    <location>
        <begin position="198"/>
        <end position="228"/>
    </location>
</feature>
<feature type="region of interest" description="Disordered" evidence="11">
    <location>
        <begin position="711"/>
        <end position="732"/>
    </location>
</feature>
<keyword evidence="6" id="KW-0508">mRNA splicing</keyword>
<evidence type="ECO:0000256" key="9">
    <source>
        <dbReference type="ARBA" id="ARBA00041083"/>
    </source>
</evidence>
<dbReference type="InterPro" id="IPR042470">
    <property type="entry name" value="RMI1_N_C_sf"/>
</dbReference>
<evidence type="ECO:0000256" key="6">
    <source>
        <dbReference type="ARBA" id="ARBA00023187"/>
    </source>
</evidence>
<evidence type="ECO:0000256" key="10">
    <source>
        <dbReference type="ARBA" id="ARBA00042567"/>
    </source>
</evidence>
<feature type="compositionally biased region" description="Polar residues" evidence="11">
    <location>
        <begin position="441"/>
        <end position="461"/>
    </location>
</feature>
<evidence type="ECO:0000256" key="11">
    <source>
        <dbReference type="SAM" id="MobiDB-lite"/>
    </source>
</evidence>
<evidence type="ECO:0000256" key="2">
    <source>
        <dbReference type="ARBA" id="ARBA00004408"/>
    </source>
</evidence>
<feature type="compositionally biased region" description="Polar residues" evidence="11">
    <location>
        <begin position="564"/>
        <end position="599"/>
    </location>
</feature>
<dbReference type="PANTHER" id="PTHR13681:SF24">
    <property type="entry name" value="TUDOR DOMAIN-CONTAINING PROTEIN 3"/>
    <property type="match status" value="1"/>
</dbReference>
<feature type="region of interest" description="Disordered" evidence="11">
    <location>
        <begin position="258"/>
        <end position="620"/>
    </location>
</feature>
<evidence type="ECO:0000313" key="13">
    <source>
        <dbReference type="Proteomes" id="UP000695022"/>
    </source>
</evidence>
<evidence type="ECO:0000256" key="3">
    <source>
        <dbReference type="ARBA" id="ARBA00005371"/>
    </source>
</evidence>
<dbReference type="PROSITE" id="PS50304">
    <property type="entry name" value="TUDOR"/>
    <property type="match status" value="1"/>
</dbReference>
<evidence type="ECO:0000256" key="7">
    <source>
        <dbReference type="ARBA" id="ARBA00023242"/>
    </source>
</evidence>
<dbReference type="Pfam" id="PF08585">
    <property type="entry name" value="RMI1_N_C"/>
    <property type="match status" value="1"/>
</dbReference>
<reference evidence="14 15" key="1">
    <citation type="submission" date="2025-05" db="UniProtKB">
        <authorList>
            <consortium name="RefSeq"/>
        </authorList>
    </citation>
    <scope>IDENTIFICATION</scope>
</reference>
<evidence type="ECO:0000259" key="12">
    <source>
        <dbReference type="PROSITE" id="PS50304"/>
    </source>
</evidence>
<keyword evidence="5" id="KW-0747">Spliceosome</keyword>
<dbReference type="RefSeq" id="XP_014677365.1">
    <property type="nucleotide sequence ID" value="XM_014821879.1"/>
</dbReference>
<evidence type="ECO:0000313" key="15">
    <source>
        <dbReference type="RefSeq" id="XP_014677365.1"/>
    </source>
</evidence>
<dbReference type="Pfam" id="PF06003">
    <property type="entry name" value="SMN_Tudor"/>
    <property type="match status" value="1"/>
</dbReference>
<keyword evidence="13" id="KW-1185">Reference proteome</keyword>
<feature type="compositionally biased region" description="Low complexity" evidence="11">
    <location>
        <begin position="474"/>
        <end position="485"/>
    </location>
</feature>
<proteinExistence type="inferred from homology"/>
<evidence type="ECO:0000256" key="8">
    <source>
        <dbReference type="ARBA" id="ARBA00037618"/>
    </source>
</evidence>
<feature type="compositionally biased region" description="Basic and acidic residues" evidence="11">
    <location>
        <begin position="402"/>
        <end position="440"/>
    </location>
</feature>
<dbReference type="InterPro" id="IPR047379">
    <property type="entry name" value="Tudor_TDRD3"/>
</dbReference>
<accession>A0ABM1EYU4</accession>
<evidence type="ECO:0000313" key="14">
    <source>
        <dbReference type="RefSeq" id="XP_014677364.1"/>
    </source>
</evidence>
<feature type="compositionally biased region" description="Basic and acidic residues" evidence="11">
    <location>
        <begin position="327"/>
        <end position="337"/>
    </location>
</feature>
<dbReference type="SUPFAM" id="SSF63748">
    <property type="entry name" value="Tudor/PWWP/MBT"/>
    <property type="match status" value="1"/>
</dbReference>
<dbReference type="GeneID" id="106817217"/>
<dbReference type="Gene3D" id="2.40.50.770">
    <property type="entry name" value="RecQ-mediated genome instability protein Rmi1, C-terminal domain"/>
    <property type="match status" value="1"/>
</dbReference>
<name>A0ABM1EYU4_PRICU</name>
<evidence type="ECO:0000256" key="4">
    <source>
        <dbReference type="ARBA" id="ARBA00022664"/>
    </source>
</evidence>
<dbReference type="SMART" id="SM00333">
    <property type="entry name" value="TUDOR"/>
    <property type="match status" value="1"/>
</dbReference>
<feature type="compositionally biased region" description="Basic and acidic residues" evidence="11">
    <location>
        <begin position="538"/>
        <end position="563"/>
    </location>
</feature>
<sequence length="732" mass="80428">MSDSRIEQLARQGWHLTPEGMQLCEAEAGSNTSNSNIIAVALNTDLKSIGRNWLPEEINRGKLDQLAKMGVVQIQKIRNVSAPKANEDSNHAPRLLKLVLTDGHTTVHALELLHVSQLSTATPPGTKLCLLGDPIPIAHGHLLLGGATVRVLGGTVEALVESWRFAREVPRFARVQAGRADGAPPFVPFGKRIMTGGVDETKRKTLEQKSREKGKDGKEEDADFQQQRQATIAEVARAKNEVKSKKFAGTGVQDKTALMGRSVGGAPTREFGARASHDAPERGEGGGDRGGGRGGRRRRHGQDDDDDAEADPSASRPSGPTTLFDFLEQKIPSKAETKGSSAPSQSHDGLSLKPGAGYSGSRSSNPRNDDFSKRYPQRLNENKQERSASYGNRQLQGGTSSRRQDNQRSAYDDGTSHHGSYRKESSNYSHDQRTQNDQKTRNPPYSNNRDGASSRWGNSAKSENRVEKNGPPQSSSFSSSATNSFSRRDNSGRSVPKPVDYKNQADASWNPDYGQSGRQRHYEGKADPYRHSNVQDGSRGEQQKQHRDDANKQQRDPDSKRSQDAISQNNRGDYMNTEGNSQRRPPNDTLSNQFSSLSITKPAGRGRRQQADVEGRSPWQQSDHCMARYWEDGRYYEAVIHAVSGNGSTAVVKFSDYGNYEEVFLTDLLPSGGAPVGAPSTAVPSLVFVSAEMPSVPPFPIDLAELDQQAYQQRRVPHRPSMPLYQPPSRRE</sequence>
<dbReference type="InterPro" id="IPR013894">
    <property type="entry name" value="RMI1_OB"/>
</dbReference>
<comment type="similarity">
    <text evidence="3">Belongs to the SMN family.</text>
</comment>
<keyword evidence="4" id="KW-0507">mRNA processing</keyword>
<feature type="compositionally biased region" description="Basic and acidic residues" evidence="11">
    <location>
        <begin position="199"/>
        <end position="218"/>
    </location>
</feature>
<evidence type="ECO:0000256" key="1">
    <source>
        <dbReference type="ARBA" id="ARBA00004324"/>
    </source>
</evidence>
<feature type="compositionally biased region" description="Basic and acidic residues" evidence="11">
    <location>
        <begin position="520"/>
        <end position="530"/>
    </location>
</feature>
<feature type="compositionally biased region" description="Basic and acidic residues" evidence="11">
    <location>
        <begin position="271"/>
        <end position="291"/>
    </location>
</feature>
<dbReference type="InterPro" id="IPR010304">
    <property type="entry name" value="SMN_Tudor"/>
</dbReference>
<gene>
    <name evidence="14 15" type="primary">LOC106817217</name>
</gene>
<dbReference type="RefSeq" id="XP_014677364.1">
    <property type="nucleotide sequence ID" value="XM_014821878.1"/>
</dbReference>
<keyword evidence="7" id="KW-0539">Nucleus</keyword>
<feature type="compositionally biased region" description="Polar residues" evidence="11">
    <location>
        <begin position="387"/>
        <end position="401"/>
    </location>
</feature>